<name>A0A8S5PE54_9CAUD</name>
<proteinExistence type="predicted"/>
<evidence type="ECO:0000313" key="2">
    <source>
        <dbReference type="EMBL" id="DAE04649.1"/>
    </source>
</evidence>
<evidence type="ECO:0000256" key="1">
    <source>
        <dbReference type="SAM" id="MobiDB-lite"/>
    </source>
</evidence>
<protein>
    <submittedName>
        <fullName evidence="2">Uncharacterized protein</fullName>
    </submittedName>
</protein>
<accession>A0A8S5PE54</accession>
<dbReference type="EMBL" id="BK015392">
    <property type="protein sequence ID" value="DAE04649.1"/>
    <property type="molecule type" value="Genomic_DNA"/>
</dbReference>
<organism evidence="2">
    <name type="scientific">Myoviridae sp. ctFYw8</name>
    <dbReference type="NCBI Taxonomy" id="2825069"/>
    <lineage>
        <taxon>Viruses</taxon>
        <taxon>Duplodnaviria</taxon>
        <taxon>Heunggongvirae</taxon>
        <taxon>Uroviricota</taxon>
        <taxon>Caudoviricetes</taxon>
    </lineage>
</organism>
<feature type="region of interest" description="Disordered" evidence="1">
    <location>
        <begin position="58"/>
        <end position="83"/>
    </location>
</feature>
<sequence length="121" mass="13376">MGLILFREAFNLRRILNEARFNLVELRAGKGGDGAAFGRFFRAWAFLRGAVGRWRGEREKGREKGLKGAKAGRRGKKEGERSGKAGVWACFGAIFGARGGFDGVQLHDAQGWAFKWCINSV</sequence>
<reference evidence="2" key="1">
    <citation type="journal article" date="2021" name="Proc. Natl. Acad. Sci. U.S.A.">
        <title>A Catalog of Tens of Thousands of Viruses from Human Metagenomes Reveals Hidden Associations with Chronic Diseases.</title>
        <authorList>
            <person name="Tisza M.J."/>
            <person name="Buck C.B."/>
        </authorList>
    </citation>
    <scope>NUCLEOTIDE SEQUENCE</scope>
    <source>
        <strain evidence="2">CtFYw8</strain>
    </source>
</reference>